<keyword evidence="2" id="KW-1185">Reference proteome</keyword>
<gene>
    <name evidence="1" type="ORF">THOM_2473</name>
</gene>
<organism evidence="1 2">
    <name type="scientific">Trachipleistophora hominis</name>
    <name type="common">Microsporidian parasite</name>
    <dbReference type="NCBI Taxonomy" id="72359"/>
    <lineage>
        <taxon>Eukaryota</taxon>
        <taxon>Fungi</taxon>
        <taxon>Fungi incertae sedis</taxon>
        <taxon>Microsporidia</taxon>
        <taxon>Pleistophoridae</taxon>
        <taxon>Trachipleistophora</taxon>
    </lineage>
</organism>
<name>L7JTA5_TRAHO</name>
<reference evidence="1 2" key="1">
    <citation type="journal article" date="2012" name="PLoS Pathog.">
        <title>The genome of the obligate intracellular parasite Trachipleistophora hominis: new insights into microsporidian genome dynamics and reductive evolution.</title>
        <authorList>
            <person name="Heinz E."/>
            <person name="Williams T.A."/>
            <person name="Nakjang S."/>
            <person name="Noel C.J."/>
            <person name="Swan D.C."/>
            <person name="Goldberg A.V."/>
            <person name="Harris S.R."/>
            <person name="Weinmaier T."/>
            <person name="Markert S."/>
            <person name="Becher D."/>
            <person name="Bernhardt J."/>
            <person name="Dagan T."/>
            <person name="Hacker C."/>
            <person name="Lucocq J.M."/>
            <person name="Schweder T."/>
            <person name="Rattei T."/>
            <person name="Hall N."/>
            <person name="Hirt R.P."/>
            <person name="Embley T.M."/>
        </authorList>
    </citation>
    <scope>NUCLEOTIDE SEQUENCE [LARGE SCALE GENOMIC DNA]</scope>
</reference>
<protein>
    <submittedName>
        <fullName evidence="1">Uncharacterized protein</fullName>
    </submittedName>
</protein>
<dbReference type="Proteomes" id="UP000011185">
    <property type="component" value="Unassembled WGS sequence"/>
</dbReference>
<dbReference type="VEuPathDB" id="MicrosporidiaDB:THOM_2473"/>
<dbReference type="EMBL" id="JH994035">
    <property type="protein sequence ID" value="ELQ74560.1"/>
    <property type="molecule type" value="Genomic_DNA"/>
</dbReference>
<sequence>MVNAGLMVDWCCNYVFGLKWLGAEIVQYRILEVELGGNEECGRRLRMNG</sequence>
<dbReference type="HOGENOM" id="CLU_3144014_0_0_1"/>
<accession>L7JTA5</accession>
<proteinExistence type="predicted"/>
<evidence type="ECO:0000313" key="2">
    <source>
        <dbReference type="Proteomes" id="UP000011185"/>
    </source>
</evidence>
<dbReference type="InParanoid" id="L7JTA5"/>
<evidence type="ECO:0000313" key="1">
    <source>
        <dbReference type="EMBL" id="ELQ74560.1"/>
    </source>
</evidence>
<dbReference type="AlphaFoldDB" id="L7JTA5"/>